<evidence type="ECO:0000256" key="2">
    <source>
        <dbReference type="ARBA" id="ARBA00023125"/>
    </source>
</evidence>
<dbReference type="SMART" id="SM00065">
    <property type="entry name" value="GAF"/>
    <property type="match status" value="1"/>
</dbReference>
<feature type="domain" description="HTH luxR-type" evidence="4">
    <location>
        <begin position="409"/>
        <end position="474"/>
    </location>
</feature>
<keyword evidence="2" id="KW-0238">DNA-binding</keyword>
<dbReference type="Pfam" id="PF13185">
    <property type="entry name" value="GAF_2"/>
    <property type="match status" value="1"/>
</dbReference>
<keyword evidence="3" id="KW-0804">Transcription</keyword>
<gene>
    <name evidence="5" type="ORF">ENR64_24075</name>
</gene>
<evidence type="ECO:0000256" key="3">
    <source>
        <dbReference type="ARBA" id="ARBA00023163"/>
    </source>
</evidence>
<dbReference type="EMBL" id="DSRU01000341">
    <property type="protein sequence ID" value="HFN00774.1"/>
    <property type="molecule type" value="Genomic_DNA"/>
</dbReference>
<dbReference type="GO" id="GO:0003677">
    <property type="term" value="F:DNA binding"/>
    <property type="evidence" value="ECO:0007669"/>
    <property type="project" value="UniProtKB-KW"/>
</dbReference>
<protein>
    <submittedName>
        <fullName evidence="5">GAF domain-containing protein</fullName>
    </submittedName>
</protein>
<accession>A0A7C3PHV5</accession>
<evidence type="ECO:0000256" key="1">
    <source>
        <dbReference type="ARBA" id="ARBA00023015"/>
    </source>
</evidence>
<dbReference type="SMART" id="SM00421">
    <property type="entry name" value="HTH_LUXR"/>
    <property type="match status" value="1"/>
</dbReference>
<dbReference type="Gene3D" id="1.10.10.10">
    <property type="entry name" value="Winged helix-like DNA-binding domain superfamily/Winged helix DNA-binding domain"/>
    <property type="match status" value="1"/>
</dbReference>
<dbReference type="CDD" id="cd06170">
    <property type="entry name" value="LuxR_C_like"/>
    <property type="match status" value="1"/>
</dbReference>
<dbReference type="PANTHER" id="PTHR44688">
    <property type="entry name" value="DNA-BINDING TRANSCRIPTIONAL ACTIVATOR DEVR_DOSR"/>
    <property type="match status" value="1"/>
</dbReference>
<comment type="caution">
    <text evidence="5">The sequence shown here is derived from an EMBL/GenBank/DDBJ whole genome shotgun (WGS) entry which is preliminary data.</text>
</comment>
<dbReference type="PRINTS" id="PR00038">
    <property type="entry name" value="HTHLUXR"/>
</dbReference>
<dbReference type="AlphaFoldDB" id="A0A7C3PHV5"/>
<reference evidence="5" key="1">
    <citation type="journal article" date="2020" name="mSystems">
        <title>Genome- and Community-Level Interaction Insights into Carbon Utilization and Element Cycling Functions of Hydrothermarchaeota in Hydrothermal Sediment.</title>
        <authorList>
            <person name="Zhou Z."/>
            <person name="Liu Y."/>
            <person name="Xu W."/>
            <person name="Pan J."/>
            <person name="Luo Z.H."/>
            <person name="Li M."/>
        </authorList>
    </citation>
    <scope>NUCLEOTIDE SEQUENCE [LARGE SCALE GENOMIC DNA]</scope>
    <source>
        <strain evidence="5">SpSt-418</strain>
    </source>
</reference>
<dbReference type="Gene3D" id="3.30.450.40">
    <property type="match status" value="1"/>
</dbReference>
<name>A0A7C3PHV5_9CYAN</name>
<dbReference type="PANTHER" id="PTHR44688:SF25">
    <property type="entry name" value="HTH LUXR-TYPE DOMAIN-CONTAINING PROTEIN"/>
    <property type="match status" value="1"/>
</dbReference>
<proteinExistence type="predicted"/>
<dbReference type="InterPro" id="IPR000792">
    <property type="entry name" value="Tscrpt_reg_LuxR_C"/>
</dbReference>
<dbReference type="Pfam" id="PF00196">
    <property type="entry name" value="GerE"/>
    <property type="match status" value="1"/>
</dbReference>
<dbReference type="PROSITE" id="PS50043">
    <property type="entry name" value="HTH_LUXR_2"/>
    <property type="match status" value="1"/>
</dbReference>
<evidence type="ECO:0000313" key="5">
    <source>
        <dbReference type="EMBL" id="HFN00774.1"/>
    </source>
</evidence>
<evidence type="ECO:0000259" key="4">
    <source>
        <dbReference type="PROSITE" id="PS50043"/>
    </source>
</evidence>
<dbReference type="InterPro" id="IPR003018">
    <property type="entry name" value="GAF"/>
</dbReference>
<dbReference type="InterPro" id="IPR016032">
    <property type="entry name" value="Sig_transdc_resp-reg_C-effctor"/>
</dbReference>
<dbReference type="SUPFAM" id="SSF55781">
    <property type="entry name" value="GAF domain-like"/>
    <property type="match status" value="1"/>
</dbReference>
<sequence>MSEPLTGLLDPTRILFDLQRGNEIAQRFSGCLEPEEIARQLTNGLVETFGCAFARLWLLESDQSALRLVASSGMYTNTDGFFSRVPMGAYKVGKIAQNRVSFLSNDLPAEPWVGNREWAIANGIRGFAGYPLTAQDRVIGVLATFSRTPLAPEFLEILQTLCTITAISLATALRYQQEKQCWQASPKVAFSALSLSDQLAGVLHSARLTLVGTEQPLPVPLAYLFLHTASILHSIQCTYCRLIYKESMVCLEAIVPTFALTEQSPESWIKAIFRDIRLTVATHGGELQTQASGDRQAMQVILKLPYWLAEPIGFVEIQCRAIALQFAFTQLANLAGLQVWYGNSNAEIPLITDDETCLTANRRVLWVHQKHQPLPKGIKAKVDLSTPPEALQEAYLAIKANKPWGIETRSNEPQVLSDRELEILTLLTQGLRDRDIADRLIISESTVKFHMNNVLSKLKARTRYQAIHLALVNGWI</sequence>
<dbReference type="InterPro" id="IPR029016">
    <property type="entry name" value="GAF-like_dom_sf"/>
</dbReference>
<keyword evidence="1" id="KW-0805">Transcription regulation</keyword>
<dbReference type="GO" id="GO:0006355">
    <property type="term" value="P:regulation of DNA-templated transcription"/>
    <property type="evidence" value="ECO:0007669"/>
    <property type="project" value="InterPro"/>
</dbReference>
<dbReference type="InterPro" id="IPR036388">
    <property type="entry name" value="WH-like_DNA-bd_sf"/>
</dbReference>
<dbReference type="SUPFAM" id="SSF46894">
    <property type="entry name" value="C-terminal effector domain of the bipartite response regulators"/>
    <property type="match status" value="1"/>
</dbReference>
<organism evidence="5">
    <name type="scientific">Oscillatoriales cyanobacterium SpSt-418</name>
    <dbReference type="NCBI Taxonomy" id="2282169"/>
    <lineage>
        <taxon>Bacteria</taxon>
        <taxon>Bacillati</taxon>
        <taxon>Cyanobacteriota</taxon>
        <taxon>Cyanophyceae</taxon>
        <taxon>Oscillatoriophycideae</taxon>
        <taxon>Oscillatoriales</taxon>
    </lineage>
</organism>